<dbReference type="RefSeq" id="WP_345187248.1">
    <property type="nucleotide sequence ID" value="NZ_BAABGP010000016.1"/>
</dbReference>
<feature type="region of interest" description="Disordered" evidence="1">
    <location>
        <begin position="1"/>
        <end position="27"/>
    </location>
</feature>
<dbReference type="EMBL" id="BAABGP010000016">
    <property type="protein sequence ID" value="GAA4486954.1"/>
    <property type="molecule type" value="Genomic_DNA"/>
</dbReference>
<feature type="region of interest" description="Disordered" evidence="1">
    <location>
        <begin position="124"/>
        <end position="150"/>
    </location>
</feature>
<reference evidence="3" key="1">
    <citation type="journal article" date="2019" name="Int. J. Syst. Evol. Microbiol.">
        <title>The Global Catalogue of Microorganisms (GCM) 10K type strain sequencing project: providing services to taxonomists for standard genome sequencing and annotation.</title>
        <authorList>
            <consortium name="The Broad Institute Genomics Platform"/>
            <consortium name="The Broad Institute Genome Sequencing Center for Infectious Disease"/>
            <person name="Wu L."/>
            <person name="Ma J."/>
        </authorList>
    </citation>
    <scope>NUCLEOTIDE SEQUENCE [LARGE SCALE GENOMIC DNA]</scope>
    <source>
        <strain evidence="3">JCM 17839</strain>
    </source>
</reference>
<accession>A0ABP8PJ75</accession>
<evidence type="ECO:0000313" key="2">
    <source>
        <dbReference type="EMBL" id="GAA4486954.1"/>
    </source>
</evidence>
<evidence type="ECO:0000313" key="3">
    <source>
        <dbReference type="Proteomes" id="UP001500731"/>
    </source>
</evidence>
<protein>
    <submittedName>
        <fullName evidence="2">Uncharacterized protein</fullName>
    </submittedName>
</protein>
<keyword evidence="3" id="KW-1185">Reference proteome</keyword>
<comment type="caution">
    <text evidence="2">The sequence shown here is derived from an EMBL/GenBank/DDBJ whole genome shotgun (WGS) entry which is preliminary data.</text>
</comment>
<feature type="compositionally biased region" description="Basic and acidic residues" evidence="1">
    <location>
        <begin position="1"/>
        <end position="22"/>
    </location>
</feature>
<evidence type="ECO:0000256" key="1">
    <source>
        <dbReference type="SAM" id="MobiDB-lite"/>
    </source>
</evidence>
<proteinExistence type="predicted"/>
<name>A0ABP8PJ75_9MICO</name>
<sequence length="150" mass="16350">MSTDPHNDSDMARRQSPPERELVTPPVEAVKVPEAVQESDVDRRRKLLEIDTADKALDTEVAESDVAEKSKLTQARGVEWVRPTDLMARHSSALAGRGLDLHTRLDAELRGKIAAARTALGQQARRLSPLSSFGRGARHEAPTRAAVGKA</sequence>
<dbReference type="Proteomes" id="UP001500731">
    <property type="component" value="Unassembled WGS sequence"/>
</dbReference>
<gene>
    <name evidence="2" type="ORF">GCM10023171_23940</name>
</gene>
<organism evidence="2 3">
    <name type="scientific">Microbacterium panaciterrae</name>
    <dbReference type="NCBI Taxonomy" id="985759"/>
    <lineage>
        <taxon>Bacteria</taxon>
        <taxon>Bacillati</taxon>
        <taxon>Actinomycetota</taxon>
        <taxon>Actinomycetes</taxon>
        <taxon>Micrococcales</taxon>
        <taxon>Microbacteriaceae</taxon>
        <taxon>Microbacterium</taxon>
    </lineage>
</organism>